<organism evidence="1 2">
    <name type="scientific">Penicillium freii</name>
    <dbReference type="NCBI Taxonomy" id="48697"/>
    <lineage>
        <taxon>Eukaryota</taxon>
        <taxon>Fungi</taxon>
        <taxon>Dikarya</taxon>
        <taxon>Ascomycota</taxon>
        <taxon>Pezizomycotina</taxon>
        <taxon>Eurotiomycetes</taxon>
        <taxon>Eurotiomycetidae</taxon>
        <taxon>Eurotiales</taxon>
        <taxon>Aspergillaceae</taxon>
        <taxon>Penicillium</taxon>
    </lineage>
</organism>
<dbReference type="EMBL" id="LLXE01000133">
    <property type="protein sequence ID" value="KUM61486.1"/>
    <property type="molecule type" value="Genomic_DNA"/>
</dbReference>
<evidence type="ECO:0000313" key="2">
    <source>
        <dbReference type="Proteomes" id="UP000055045"/>
    </source>
</evidence>
<proteinExistence type="predicted"/>
<keyword evidence="2" id="KW-1185">Reference proteome</keyword>
<reference evidence="1 2" key="1">
    <citation type="submission" date="2015-10" db="EMBL/GenBank/DDBJ databases">
        <title>Genome sequencing of Penicillium freii.</title>
        <authorList>
            <person name="Nguyen H.D."/>
            <person name="Visagie C.M."/>
            <person name="Seifert K.A."/>
        </authorList>
    </citation>
    <scope>NUCLEOTIDE SEQUENCE [LARGE SCALE GENOMIC DNA]</scope>
    <source>
        <strain evidence="1 2">DAOM 242723</strain>
    </source>
</reference>
<gene>
    <name evidence="1" type="ORF">ACN42_g5662</name>
</gene>
<protein>
    <submittedName>
        <fullName evidence="1">Uncharacterized protein</fullName>
    </submittedName>
</protein>
<comment type="caution">
    <text evidence="1">The sequence shown here is derived from an EMBL/GenBank/DDBJ whole genome shotgun (WGS) entry which is preliminary data.</text>
</comment>
<evidence type="ECO:0000313" key="1">
    <source>
        <dbReference type="EMBL" id="KUM61486.1"/>
    </source>
</evidence>
<name>A0A101MJ24_PENFR</name>
<accession>A0A101MJ24</accession>
<dbReference type="AlphaFoldDB" id="A0A101MJ24"/>
<dbReference type="Proteomes" id="UP000055045">
    <property type="component" value="Unassembled WGS sequence"/>
</dbReference>
<sequence length="333" mass="37965">MELSYAINELCEAQGKCSYRQYYQLIREYDGDEEVPSIRLSSLNSFEVEHVLSLSPAKNDQGLNSFPIVPVPEILVKSLAMTNGALRNETSVEANMRWRMNYFILLAFNIAVESRSEDGRLLEITHEPRWSFGPVKYKGEAVKLSGYPSYALWYGDEDEAASNVIVAQNQRFRAPEKGIPEVLGYLGFIYHHRKNANKENCPLYGVATDSRVFHFVRLDDNSSFVTSTLDSQADLEKAFSLLVYILKEAMIVPSTQPQELSTQFDRAQQSAESLIPAGSSLRRKLDRRIHYQRLKEAQNDSDEPLEFDSIDDEYIWQDFSGGESSSDEYFDGE</sequence>
<dbReference type="STRING" id="48697.A0A101MJ24"/>